<name>A0A1R4HNS3_9GAMM</name>
<comment type="catalytic activity">
    <reaction evidence="5">
        <text>a 3-demethylubiquinol + S-adenosyl-L-methionine = a ubiquinol + S-adenosyl-L-homocysteine + H(+)</text>
        <dbReference type="Rhea" id="RHEA:44380"/>
        <dbReference type="Rhea" id="RHEA-COMP:9566"/>
        <dbReference type="Rhea" id="RHEA-COMP:10914"/>
        <dbReference type="ChEBI" id="CHEBI:15378"/>
        <dbReference type="ChEBI" id="CHEBI:17976"/>
        <dbReference type="ChEBI" id="CHEBI:57856"/>
        <dbReference type="ChEBI" id="CHEBI:59789"/>
        <dbReference type="ChEBI" id="CHEBI:84422"/>
        <dbReference type="EC" id="2.1.1.64"/>
    </reaction>
</comment>
<reference evidence="6 7" key="1">
    <citation type="submission" date="2017-02" db="EMBL/GenBank/DDBJ databases">
        <authorList>
            <person name="Dridi B."/>
        </authorList>
    </citation>
    <scope>NUCLEOTIDE SEQUENCE [LARGE SCALE GENOMIC DNA]</scope>
    <source>
        <strain evidence="6 7">JB380</strain>
    </source>
</reference>
<accession>A0A1R4HNS3</accession>
<evidence type="ECO:0000313" key="6">
    <source>
        <dbReference type="EMBL" id="SJN09189.1"/>
    </source>
</evidence>
<dbReference type="UniPathway" id="UPA00232"/>
<dbReference type="RefSeq" id="WP_087105454.1">
    <property type="nucleotide sequence ID" value="NZ_FUKM01000003.1"/>
</dbReference>
<dbReference type="Gene3D" id="3.40.50.150">
    <property type="entry name" value="Vaccinia Virus protein VP39"/>
    <property type="match status" value="1"/>
</dbReference>
<keyword evidence="1 5" id="KW-0489">Methyltransferase</keyword>
<feature type="binding site" evidence="5">
    <location>
        <position position="89"/>
    </location>
    <ligand>
        <name>S-adenosyl-L-methionine</name>
        <dbReference type="ChEBI" id="CHEBI:59789"/>
    </ligand>
</feature>
<dbReference type="EMBL" id="FUKM01000003">
    <property type="protein sequence ID" value="SJN09189.1"/>
    <property type="molecule type" value="Genomic_DNA"/>
</dbReference>
<dbReference type="NCBIfam" id="TIGR01983">
    <property type="entry name" value="UbiG"/>
    <property type="match status" value="1"/>
</dbReference>
<comment type="function">
    <text evidence="5">O-methyltransferase that catalyzes the 2 O-methylation steps in the ubiquinone biosynthetic pathway.</text>
</comment>
<keyword evidence="3 5" id="KW-0831">Ubiquinone biosynthesis</keyword>
<dbReference type="EC" id="2.1.1.64" evidence="5"/>
<feature type="binding site" evidence="5">
    <location>
        <position position="49"/>
    </location>
    <ligand>
        <name>S-adenosyl-L-methionine</name>
        <dbReference type="ChEBI" id="CHEBI:59789"/>
    </ligand>
</feature>
<comment type="catalytic activity">
    <reaction evidence="5">
        <text>a 3-(all-trans-polyprenyl)benzene-1,2-diol + S-adenosyl-L-methionine = a 2-methoxy-6-(all-trans-polyprenyl)phenol + S-adenosyl-L-homocysteine + H(+)</text>
        <dbReference type="Rhea" id="RHEA:31411"/>
        <dbReference type="Rhea" id="RHEA-COMP:9550"/>
        <dbReference type="Rhea" id="RHEA-COMP:9551"/>
        <dbReference type="ChEBI" id="CHEBI:15378"/>
        <dbReference type="ChEBI" id="CHEBI:57856"/>
        <dbReference type="ChEBI" id="CHEBI:59789"/>
        <dbReference type="ChEBI" id="CHEBI:62729"/>
        <dbReference type="ChEBI" id="CHEBI:62731"/>
        <dbReference type="EC" id="2.1.1.222"/>
    </reaction>
</comment>
<dbReference type="Pfam" id="PF13489">
    <property type="entry name" value="Methyltransf_23"/>
    <property type="match status" value="1"/>
</dbReference>
<dbReference type="InterPro" id="IPR010233">
    <property type="entry name" value="UbiG_MeTrfase"/>
</dbReference>
<dbReference type="EC" id="2.1.1.222" evidence="5"/>
<dbReference type="FunFam" id="3.40.50.150:FF:000028">
    <property type="entry name" value="Ubiquinone biosynthesis O-methyltransferase"/>
    <property type="match status" value="1"/>
</dbReference>
<dbReference type="InterPro" id="IPR029063">
    <property type="entry name" value="SAM-dependent_MTases_sf"/>
</dbReference>
<feature type="binding site" evidence="5">
    <location>
        <position position="133"/>
    </location>
    <ligand>
        <name>S-adenosyl-L-methionine</name>
        <dbReference type="ChEBI" id="CHEBI:59789"/>
    </ligand>
</feature>
<gene>
    <name evidence="5" type="primary">ubiG</name>
    <name evidence="6" type="ORF">CZ787_00940</name>
</gene>
<dbReference type="GO" id="GO:0010420">
    <property type="term" value="F:polyprenyldihydroxybenzoate methyltransferase activity"/>
    <property type="evidence" value="ECO:0007669"/>
    <property type="project" value="InterPro"/>
</dbReference>
<dbReference type="HAMAP" id="MF_00472">
    <property type="entry name" value="UbiG"/>
    <property type="match status" value="1"/>
</dbReference>
<evidence type="ECO:0000256" key="3">
    <source>
        <dbReference type="ARBA" id="ARBA00022688"/>
    </source>
</evidence>
<dbReference type="OrthoDB" id="9801538at2"/>
<proteinExistence type="inferred from homology"/>
<evidence type="ECO:0000256" key="2">
    <source>
        <dbReference type="ARBA" id="ARBA00022679"/>
    </source>
</evidence>
<protein>
    <recommendedName>
        <fullName evidence="5">Ubiquinone biosynthesis O-methyltransferase</fullName>
    </recommendedName>
    <alternativeName>
        <fullName evidence="5">2-polyprenyl-6-hydroxyphenol methylase</fullName>
        <ecNumber evidence="5">2.1.1.222</ecNumber>
    </alternativeName>
    <alternativeName>
        <fullName evidence="5">3-demethylubiquinone 3-O-methyltransferase</fullName>
        <ecNumber evidence="5">2.1.1.64</ecNumber>
    </alternativeName>
</protein>
<dbReference type="GO" id="GO:0032259">
    <property type="term" value="P:methylation"/>
    <property type="evidence" value="ECO:0007669"/>
    <property type="project" value="UniProtKB-KW"/>
</dbReference>
<dbReference type="PANTHER" id="PTHR43464">
    <property type="entry name" value="METHYLTRANSFERASE"/>
    <property type="match status" value="1"/>
</dbReference>
<evidence type="ECO:0000256" key="4">
    <source>
        <dbReference type="ARBA" id="ARBA00022691"/>
    </source>
</evidence>
<dbReference type="CDD" id="cd02440">
    <property type="entry name" value="AdoMet_MTases"/>
    <property type="match status" value="1"/>
</dbReference>
<dbReference type="PANTHER" id="PTHR43464:SF19">
    <property type="entry name" value="UBIQUINONE BIOSYNTHESIS O-METHYLTRANSFERASE, MITOCHONDRIAL"/>
    <property type="match status" value="1"/>
</dbReference>
<dbReference type="GO" id="GO:0102208">
    <property type="term" value="F:2-polyprenyl-6-hydroxyphenol methylase activity"/>
    <property type="evidence" value="ECO:0007669"/>
    <property type="project" value="UniProtKB-EC"/>
</dbReference>
<comment type="similarity">
    <text evidence="5">Belongs to the methyltransferase superfamily. UbiG/COQ3 family.</text>
</comment>
<feature type="binding site" evidence="5">
    <location>
        <position position="68"/>
    </location>
    <ligand>
        <name>S-adenosyl-L-methionine</name>
        <dbReference type="ChEBI" id="CHEBI:59789"/>
    </ligand>
</feature>
<dbReference type="SUPFAM" id="SSF53335">
    <property type="entry name" value="S-adenosyl-L-methionine-dependent methyltransferases"/>
    <property type="match status" value="1"/>
</dbReference>
<organism evidence="6 7">
    <name type="scientific">Halomonas citrativorans</name>
    <dbReference type="NCBI Taxonomy" id="2742612"/>
    <lineage>
        <taxon>Bacteria</taxon>
        <taxon>Pseudomonadati</taxon>
        <taxon>Pseudomonadota</taxon>
        <taxon>Gammaproteobacteria</taxon>
        <taxon>Oceanospirillales</taxon>
        <taxon>Halomonadaceae</taxon>
        <taxon>Halomonas</taxon>
    </lineage>
</organism>
<sequence length="247" mass="27195">MQATPQDSTADRYQGNVDAAEVAKFEALASRWWDPKSEFKPLHEINPLRLNFIDARAGLAGKQVLDVGCGGGILSESMAHRGAKVTGIDLGEAPLGVARLHAEESGVSVDYQNISVEALAAQTPGHFDVVTCMEMLEHVPDPASVIRACCTLVRPGGYVFFSTLNRTPKSYAFAILGAEYVLRLLPRGTHDYAKFIRPSEMAAWSRQVGLEVREQAGLTYNPLTRRYRLVADDVSVNYMMYCRKVSQ</sequence>
<comment type="caution">
    <text evidence="6">The sequence shown here is derived from an EMBL/GenBank/DDBJ whole genome shotgun (WGS) entry which is preliminary data.</text>
</comment>
<evidence type="ECO:0000256" key="5">
    <source>
        <dbReference type="HAMAP-Rule" id="MF_00472"/>
    </source>
</evidence>
<comment type="pathway">
    <text evidence="5">Cofactor biosynthesis; ubiquinone biosynthesis.</text>
</comment>
<evidence type="ECO:0000256" key="1">
    <source>
        <dbReference type="ARBA" id="ARBA00022603"/>
    </source>
</evidence>
<keyword evidence="2 5" id="KW-0808">Transferase</keyword>
<dbReference type="AlphaFoldDB" id="A0A1R4HNS3"/>
<keyword evidence="4 5" id="KW-0949">S-adenosyl-L-methionine</keyword>
<dbReference type="GO" id="GO:0061542">
    <property type="term" value="F:3-demethylubiquinol 3-O-methyltransferase activity"/>
    <property type="evidence" value="ECO:0007669"/>
    <property type="project" value="UniProtKB-UniRule"/>
</dbReference>
<evidence type="ECO:0000313" key="7">
    <source>
        <dbReference type="Proteomes" id="UP000196331"/>
    </source>
</evidence>
<dbReference type="Proteomes" id="UP000196331">
    <property type="component" value="Unassembled WGS sequence"/>
</dbReference>